<dbReference type="AlphaFoldDB" id="A0A0N4UKU4"/>
<evidence type="ECO:0000313" key="3">
    <source>
        <dbReference type="Proteomes" id="UP000274756"/>
    </source>
</evidence>
<dbReference type="OrthoDB" id="5790750at2759"/>
<protein>
    <submittedName>
        <fullName evidence="1 4">Uncharacterized protein</fullName>
    </submittedName>
</protein>
<sequence>MKSQWRLDCTNRQYCSEYRRYEWIERKSQADQLAKLTRIQRNGGYVRKTTQLHHLLKQREYFCNEIHSTGFMFQNFQSYNEWPMTCLWNGGELNGTCAPAPPFEESFGFIEPQIWRNKLYILHDKKKHLQNFRRNIGCSHHEIIQAKLYLPIFFDQSFTSSRFIGRRIILL</sequence>
<organism evidence="2 4">
    <name type="scientific">Dracunculus medinensis</name>
    <name type="common">Guinea worm</name>
    <dbReference type="NCBI Taxonomy" id="318479"/>
    <lineage>
        <taxon>Eukaryota</taxon>
        <taxon>Metazoa</taxon>
        <taxon>Ecdysozoa</taxon>
        <taxon>Nematoda</taxon>
        <taxon>Chromadorea</taxon>
        <taxon>Rhabditida</taxon>
        <taxon>Spirurina</taxon>
        <taxon>Dracunculoidea</taxon>
        <taxon>Dracunculidae</taxon>
        <taxon>Dracunculus</taxon>
    </lineage>
</organism>
<name>A0A0N4UKU4_DRAME</name>
<keyword evidence="3" id="KW-1185">Reference proteome</keyword>
<reference evidence="1 3" key="2">
    <citation type="submission" date="2018-11" db="EMBL/GenBank/DDBJ databases">
        <authorList>
            <consortium name="Pathogen Informatics"/>
        </authorList>
    </citation>
    <scope>NUCLEOTIDE SEQUENCE [LARGE SCALE GENOMIC DNA]</scope>
</reference>
<evidence type="ECO:0000313" key="1">
    <source>
        <dbReference type="EMBL" id="VDN52409.1"/>
    </source>
</evidence>
<reference evidence="4" key="1">
    <citation type="submission" date="2017-02" db="UniProtKB">
        <authorList>
            <consortium name="WormBaseParasite"/>
        </authorList>
    </citation>
    <scope>IDENTIFICATION</scope>
</reference>
<evidence type="ECO:0000313" key="2">
    <source>
        <dbReference type="Proteomes" id="UP000038040"/>
    </source>
</evidence>
<gene>
    <name evidence="1" type="ORF">DME_LOCUS2382</name>
</gene>
<dbReference type="WBParaSite" id="DME_0000837601-mRNA-1">
    <property type="protein sequence ID" value="DME_0000837601-mRNA-1"/>
    <property type="gene ID" value="DME_0000837601"/>
</dbReference>
<dbReference type="Proteomes" id="UP000274756">
    <property type="component" value="Unassembled WGS sequence"/>
</dbReference>
<dbReference type="EMBL" id="UYYG01000058">
    <property type="protein sequence ID" value="VDN52409.1"/>
    <property type="molecule type" value="Genomic_DNA"/>
</dbReference>
<evidence type="ECO:0000313" key="4">
    <source>
        <dbReference type="WBParaSite" id="DME_0000837601-mRNA-1"/>
    </source>
</evidence>
<dbReference type="Proteomes" id="UP000038040">
    <property type="component" value="Unplaced"/>
</dbReference>
<proteinExistence type="predicted"/>
<accession>A0A0N4UKU4</accession>